<name>A0ABD7E3M2_9GAMM</name>
<evidence type="ECO:0000259" key="2">
    <source>
        <dbReference type="Pfam" id="PF00441"/>
    </source>
</evidence>
<organism evidence="3 4">
    <name type="scientific">Ectopseudomonas toyotomiensis</name>
    <dbReference type="NCBI Taxonomy" id="554344"/>
    <lineage>
        <taxon>Bacteria</taxon>
        <taxon>Pseudomonadati</taxon>
        <taxon>Pseudomonadota</taxon>
        <taxon>Gammaproteobacteria</taxon>
        <taxon>Pseudomonadales</taxon>
        <taxon>Pseudomonadaceae</taxon>
        <taxon>Ectopseudomonas</taxon>
    </lineage>
</organism>
<accession>A0ABD7E3M2</accession>
<evidence type="ECO:0000313" key="3">
    <source>
        <dbReference type="EMBL" id="QSL95234.1"/>
    </source>
</evidence>
<dbReference type="InterPro" id="IPR036250">
    <property type="entry name" value="AcylCo_DH-like_C"/>
</dbReference>
<protein>
    <recommendedName>
        <fullName evidence="2">Acyl-CoA dehydrogenase/oxidase C-terminal domain-containing protein</fullName>
    </recommendedName>
</protein>
<dbReference type="AlphaFoldDB" id="A0ABD7E3M2"/>
<dbReference type="Proteomes" id="UP000663658">
    <property type="component" value="Chromosome"/>
</dbReference>
<gene>
    <name evidence="3" type="ORF">JWV26_20820</name>
</gene>
<dbReference type="Gene3D" id="1.20.140.10">
    <property type="entry name" value="Butyryl-CoA Dehydrogenase, subunit A, domain 3"/>
    <property type="match status" value="1"/>
</dbReference>
<dbReference type="KEGG" id="pty:JWV26_20820"/>
<keyword evidence="1" id="KW-0285">Flavoprotein</keyword>
<proteinExistence type="predicted"/>
<feature type="domain" description="Acyl-CoA dehydrogenase/oxidase C-terminal" evidence="2">
    <location>
        <begin position="2"/>
        <end position="30"/>
    </location>
</feature>
<sequence length="32" mass="3678">MVERLYRDNRILSIGGGTREIMNEIIAKQMGL</sequence>
<dbReference type="EMBL" id="CP070505">
    <property type="protein sequence ID" value="QSL95234.1"/>
    <property type="molecule type" value="Genomic_DNA"/>
</dbReference>
<evidence type="ECO:0000313" key="4">
    <source>
        <dbReference type="Proteomes" id="UP000663658"/>
    </source>
</evidence>
<dbReference type="Pfam" id="PF00441">
    <property type="entry name" value="Acyl-CoA_dh_1"/>
    <property type="match status" value="1"/>
</dbReference>
<dbReference type="SUPFAM" id="SSF47203">
    <property type="entry name" value="Acyl-CoA dehydrogenase C-terminal domain-like"/>
    <property type="match status" value="1"/>
</dbReference>
<reference evidence="3 4" key="1">
    <citation type="submission" date="2021-02" db="EMBL/GenBank/DDBJ databases">
        <title>Whole genome sequencing of Pseudomonas alcaliphila strain SM2.</title>
        <authorList>
            <person name="Alshamsi M.S."/>
            <person name="Sudalaimuthuasari N."/>
            <person name="Kundu B."/>
            <person name="AlMaskari R.S."/>
            <person name="Elmahi Y."/>
            <person name="Mundra S."/>
            <person name="Chandran S."/>
            <person name="Malik S."/>
            <person name="Hazzouri K.M."/>
            <person name="Amiri K.M.A."/>
        </authorList>
    </citation>
    <scope>NUCLEOTIDE SEQUENCE [LARGE SCALE GENOMIC DNA]</scope>
    <source>
        <strain evidence="3 4">SM2</strain>
    </source>
</reference>
<dbReference type="InterPro" id="IPR009075">
    <property type="entry name" value="AcylCo_DH/oxidase_C"/>
</dbReference>
<evidence type="ECO:0000256" key="1">
    <source>
        <dbReference type="ARBA" id="ARBA00022630"/>
    </source>
</evidence>